<feature type="region of interest" description="Disordered" evidence="1">
    <location>
        <begin position="1"/>
        <end position="42"/>
    </location>
</feature>
<dbReference type="GeneID" id="68918040"/>
<evidence type="ECO:0000256" key="1">
    <source>
        <dbReference type="SAM" id="MobiDB-lite"/>
    </source>
</evidence>
<keyword evidence="3" id="KW-1185">Reference proteome</keyword>
<reference evidence="2 3" key="1">
    <citation type="journal article" date="2003" name="PLoS Biol.">
        <title>The genome sequence of Caenorhabditis briggsae: a platform for comparative genomics.</title>
        <authorList>
            <person name="Stein L.D."/>
            <person name="Bao Z."/>
            <person name="Blasiar D."/>
            <person name="Blumenthal T."/>
            <person name="Brent M.R."/>
            <person name="Chen N."/>
            <person name="Chinwalla A."/>
            <person name="Clarke L."/>
            <person name="Clee C."/>
            <person name="Coghlan A."/>
            <person name="Coulson A."/>
            <person name="D'Eustachio P."/>
            <person name="Fitch D.H."/>
            <person name="Fulton L.A."/>
            <person name="Fulton R.E."/>
            <person name="Griffiths-Jones S."/>
            <person name="Harris T.W."/>
            <person name="Hillier L.W."/>
            <person name="Kamath R."/>
            <person name="Kuwabara P.E."/>
            <person name="Mardis E.R."/>
            <person name="Marra M.A."/>
            <person name="Miner T.L."/>
            <person name="Minx P."/>
            <person name="Mullikin J.C."/>
            <person name="Plumb R.W."/>
            <person name="Rogers J."/>
            <person name="Schein J.E."/>
            <person name="Sohrmann M."/>
            <person name="Spieth J."/>
            <person name="Stajich J.E."/>
            <person name="Wei C."/>
            <person name="Willey D."/>
            <person name="Wilson R.K."/>
            <person name="Durbin R."/>
            <person name="Waterston R.H."/>
        </authorList>
    </citation>
    <scope>NUCLEOTIDE SEQUENCE [LARGE SCALE GENOMIC DNA]</scope>
    <source>
        <strain evidence="2 3">AF16</strain>
    </source>
</reference>
<dbReference type="Proteomes" id="UP000008549">
    <property type="component" value="Unassembled WGS sequence"/>
</dbReference>
<accession>B6IGZ6</accession>
<evidence type="ECO:0000313" key="2">
    <source>
        <dbReference type="EMBL" id="CAR99176.1"/>
    </source>
</evidence>
<gene>
    <name evidence="2" type="ORF">CBG26562</name>
    <name evidence="2" type="ORF">CBG_26562</name>
</gene>
<dbReference type="EMBL" id="HE600996">
    <property type="protein sequence ID" value="CAR99176.1"/>
    <property type="molecule type" value="Genomic_DNA"/>
</dbReference>
<dbReference type="KEGG" id="cbr:CBG_26562"/>
<feature type="compositionally biased region" description="Acidic residues" evidence="1">
    <location>
        <begin position="27"/>
        <end position="36"/>
    </location>
</feature>
<sequence>MPLTAKEQLIAQGKKVDKKEYQTMNDVESDWGDDPEKEEKKE</sequence>
<proteinExistence type="predicted"/>
<dbReference type="HOGENOM" id="CLU_3261007_0_0_1"/>
<reference evidence="2 3" key="2">
    <citation type="journal article" date="2011" name="PLoS Genet.">
        <title>Caenorhabditis briggsae recombinant inbred line genotypes reveal inter-strain incompatibility and the evolution of recombination.</title>
        <authorList>
            <person name="Ross J.A."/>
            <person name="Koboldt D.C."/>
            <person name="Staisch J.E."/>
            <person name="Chamberlin H.M."/>
            <person name="Gupta B.P."/>
            <person name="Miller R.D."/>
            <person name="Baird S.E."/>
            <person name="Haag E.S."/>
        </authorList>
    </citation>
    <scope>NUCLEOTIDE SEQUENCE [LARGE SCALE GENOMIC DNA]</scope>
    <source>
        <strain evidence="2 3">AF16</strain>
    </source>
</reference>
<dbReference type="InParanoid" id="B6IGZ6"/>
<dbReference type="RefSeq" id="XP_045098743.1">
    <property type="nucleotide sequence ID" value="XM_045241515.1"/>
</dbReference>
<dbReference type="AlphaFoldDB" id="B6IGZ6"/>
<protein>
    <submittedName>
        <fullName evidence="2">Protein CBG26562</fullName>
    </submittedName>
</protein>
<organism evidence="2 3">
    <name type="scientific">Caenorhabditis briggsae</name>
    <dbReference type="NCBI Taxonomy" id="6238"/>
    <lineage>
        <taxon>Eukaryota</taxon>
        <taxon>Metazoa</taxon>
        <taxon>Ecdysozoa</taxon>
        <taxon>Nematoda</taxon>
        <taxon>Chromadorea</taxon>
        <taxon>Rhabditida</taxon>
        <taxon>Rhabditina</taxon>
        <taxon>Rhabditomorpha</taxon>
        <taxon>Rhabditoidea</taxon>
        <taxon>Rhabditidae</taxon>
        <taxon>Peloderinae</taxon>
        <taxon>Caenorhabditis</taxon>
    </lineage>
</organism>
<name>B6IGZ6_CAEBR</name>
<dbReference type="CTD" id="68918040"/>
<evidence type="ECO:0000313" key="3">
    <source>
        <dbReference type="Proteomes" id="UP000008549"/>
    </source>
</evidence>